<sequence length="123" mass="13742">RLDRTPSHASVSVCVSNWTLPSHCLTLIYSCYITRCCVAVYQCTESIQACIAVCYLHTRPYSCLSRFKATDQPLPFVAGQHHFSMSADASPRVMTEVVENGYILFILCFVLNLKSNLPLTLCS</sequence>
<evidence type="ECO:0000313" key="2">
    <source>
        <dbReference type="MGI" id="MGI:107628"/>
    </source>
</evidence>
<proteinExistence type="evidence at transcript level"/>
<dbReference type="MGI" id="MGI:107628">
    <property type="gene designation" value="Prdm2"/>
</dbReference>
<dbReference type="EMBL" id="AK136099">
    <property type="protein sequence ID" value="BAE22820.1"/>
    <property type="molecule type" value="mRNA"/>
</dbReference>
<dbReference type="AlphaFoldDB" id="Q3UWU4"/>
<reference evidence="1" key="7">
    <citation type="journal article" date="2005" name="Science">
        <title>The Transcriptional Landscape of the Mammalian Genome.</title>
        <authorList>
            <consortium name="The FANTOM Consortium"/>
            <consortium name="Riken Genome Exploration Research Group and Genome Science Group (Genome Network Project Core Group)"/>
        </authorList>
    </citation>
    <scope>NUCLEOTIDE SEQUENCE</scope>
    <source>
        <strain evidence="1">C57BL/6J</strain>
        <tissue evidence="1">In vitro fertilized eggs</tissue>
    </source>
</reference>
<dbReference type="AGR" id="MGI:107628"/>
<name>Q3UWU4_MOUSE</name>
<reference evidence="1" key="5">
    <citation type="journal article" date="2002" name="Nature">
        <title>Analysis of the mouse transcriptome based on functional annotation of 60,770 full-length cDNAs.</title>
        <authorList>
            <consortium name="The FANTOM Consortium and the RIKEN Genome Exploration Research Group Phase I and II Team"/>
        </authorList>
    </citation>
    <scope>NUCLEOTIDE SEQUENCE</scope>
    <source>
        <strain evidence="1">C57BL/6J</strain>
        <tissue evidence="1">In vitro fertilized eggs</tissue>
    </source>
</reference>
<reference evidence="1" key="8">
    <citation type="journal article" date="2005" name="Science">
        <title>Antisense Transcription in the Mammalian Transcriptome.</title>
        <authorList>
            <consortium name="RIKEN Genome Exploration Research Group and Genome Science Group (Genome Network Project Core Group) and the FANTOM Consortium"/>
        </authorList>
    </citation>
    <scope>NUCLEOTIDE SEQUENCE</scope>
    <source>
        <strain evidence="1">C57BL/6J</strain>
        <tissue evidence="1">In vitro fertilized eggs</tissue>
    </source>
</reference>
<organism evidence="1">
    <name type="scientific">Mus musculus</name>
    <name type="common">Mouse</name>
    <dbReference type="NCBI Taxonomy" id="10090"/>
    <lineage>
        <taxon>Eukaryota</taxon>
        <taxon>Metazoa</taxon>
        <taxon>Chordata</taxon>
        <taxon>Craniata</taxon>
        <taxon>Vertebrata</taxon>
        <taxon>Euteleostomi</taxon>
        <taxon>Mammalia</taxon>
        <taxon>Eutheria</taxon>
        <taxon>Euarchontoglires</taxon>
        <taxon>Glires</taxon>
        <taxon>Rodentia</taxon>
        <taxon>Myomorpha</taxon>
        <taxon>Muroidea</taxon>
        <taxon>Muridae</taxon>
        <taxon>Murinae</taxon>
        <taxon>Mus</taxon>
        <taxon>Mus</taxon>
    </lineage>
</organism>
<reference evidence="1" key="6">
    <citation type="submission" date="2004-03" db="EMBL/GenBank/DDBJ databases">
        <authorList>
            <person name="Arakawa T."/>
            <person name="Carninci P."/>
            <person name="Fukuda S."/>
            <person name="Hashizume W."/>
            <person name="Hayashida K."/>
            <person name="Hori F."/>
            <person name="Iida J."/>
            <person name="Imamura K."/>
            <person name="Imotani K."/>
            <person name="Itoh M."/>
            <person name="Kanagawa S."/>
            <person name="Kawai J."/>
            <person name="Kojima M."/>
            <person name="Konno H."/>
            <person name="Murata M."/>
            <person name="Nakamura M."/>
            <person name="Ninomiya N."/>
            <person name="Nishiyori H."/>
            <person name="Nomura K."/>
            <person name="Ohno M."/>
            <person name="Sakazume N."/>
            <person name="Sano H."/>
            <person name="Sasaki D."/>
            <person name="Shibata K."/>
            <person name="Shiraki T."/>
            <person name="Tagami M."/>
            <person name="Tagami Y."/>
            <person name="Waki K."/>
            <person name="Watahiki A."/>
            <person name="Muramatsu M."/>
            <person name="Hayashizaki Y."/>
        </authorList>
    </citation>
    <scope>NUCLEOTIDE SEQUENCE</scope>
    <source>
        <strain evidence="1">C57BL/6J</strain>
        <tissue evidence="1">In vitro fertilized eggs</tissue>
    </source>
</reference>
<reference evidence="1" key="1">
    <citation type="journal article" date="1999" name="Methods Enzymol.">
        <title>High-efficiency full-length cDNA cloning.</title>
        <authorList>
            <person name="Carninci P."/>
            <person name="Hayashizaki Y."/>
        </authorList>
    </citation>
    <scope>NUCLEOTIDE SEQUENCE</scope>
    <source>
        <strain evidence="1">C57BL/6J</strain>
        <tissue evidence="1">In vitro fertilized eggs</tissue>
    </source>
</reference>
<feature type="non-terminal residue" evidence="1">
    <location>
        <position position="1"/>
    </location>
</feature>
<reference evidence="1" key="4">
    <citation type="journal article" date="2001" name="Nature">
        <title>Functional annotation of a full-length mouse cDNA collection.</title>
        <authorList>
            <consortium name="The RIKEN Genome Exploration Research Group Phase II Team and the FANTOM Consortium"/>
        </authorList>
    </citation>
    <scope>NUCLEOTIDE SEQUENCE</scope>
    <source>
        <strain evidence="1">C57BL/6J</strain>
        <tissue evidence="1">In vitro fertilized eggs</tissue>
    </source>
</reference>
<protein>
    <submittedName>
        <fullName evidence="1">Uncharacterized protein</fullName>
    </submittedName>
</protein>
<gene>
    <name evidence="2" type="primary">Prdm2</name>
</gene>
<reference evidence="1" key="2">
    <citation type="journal article" date="2000" name="Genome Res.">
        <title>Normalization and subtraction of cap-trapper-selected cDNAs to prepare full-length cDNA libraries for rapid discovery of new genes.</title>
        <authorList>
            <person name="Carninci P."/>
            <person name="Shibata Y."/>
            <person name="Hayatsu N."/>
            <person name="Sugahara Y."/>
            <person name="Shibata K."/>
            <person name="Itoh M."/>
            <person name="Konno H."/>
            <person name="Okazaki Y."/>
            <person name="Muramatsu M."/>
            <person name="Hayashizaki Y."/>
        </authorList>
    </citation>
    <scope>NUCLEOTIDE SEQUENCE</scope>
    <source>
        <strain evidence="1">C57BL/6J</strain>
        <tissue evidence="1">In vitro fertilized eggs</tissue>
    </source>
</reference>
<evidence type="ECO:0000313" key="1">
    <source>
        <dbReference type="EMBL" id="BAE22820.1"/>
    </source>
</evidence>
<accession>Q3UWU4</accession>
<reference evidence="1" key="3">
    <citation type="journal article" date="2000" name="Genome Res.">
        <title>RIKEN integrated sequence analysis (RISA) system--384-format sequencing pipeline with 384 multicapillary sequencer.</title>
        <authorList>
            <person name="Shibata K."/>
            <person name="Itoh M."/>
            <person name="Aizawa K."/>
            <person name="Nagaoka S."/>
            <person name="Sasaki N."/>
            <person name="Carninci P."/>
            <person name="Konno H."/>
            <person name="Akiyama J."/>
            <person name="Nishi K."/>
            <person name="Kitsunai T."/>
            <person name="Tashiro H."/>
            <person name="Itoh M."/>
            <person name="Sumi N."/>
            <person name="Ishii Y."/>
            <person name="Nakamura S."/>
            <person name="Hazama M."/>
            <person name="Nishine T."/>
            <person name="Harada A."/>
            <person name="Yamamoto R."/>
            <person name="Matsumoto H."/>
            <person name="Sakaguchi S."/>
            <person name="Ikegami T."/>
            <person name="Kashiwagi K."/>
            <person name="Fujiwake S."/>
            <person name="Inoue K."/>
            <person name="Togawa Y."/>
            <person name="Izawa M."/>
            <person name="Ohara E."/>
            <person name="Watahiki M."/>
            <person name="Yoneda Y."/>
            <person name="Ishikawa T."/>
            <person name="Ozawa K."/>
            <person name="Tanaka T."/>
            <person name="Matsuura S."/>
            <person name="Kawai J."/>
            <person name="Okazaki Y."/>
            <person name="Muramatsu M."/>
            <person name="Inoue Y."/>
            <person name="Kira A."/>
            <person name="Hayashizaki Y."/>
        </authorList>
    </citation>
    <scope>NUCLEOTIDE SEQUENCE</scope>
    <source>
        <strain evidence="1">C57BL/6J</strain>
        <tissue evidence="1">In vitro fertilized eggs</tissue>
    </source>
</reference>